<protein>
    <submittedName>
        <fullName evidence="1">LL-diaminopimelate aminotransferase</fullName>
    </submittedName>
</protein>
<proteinExistence type="predicted"/>
<keyword evidence="1" id="KW-0032">Aminotransferase</keyword>
<comment type="caution">
    <text evidence="1">The sequence shown here is derived from an EMBL/GenBank/DDBJ whole genome shotgun (WGS) entry which is preliminary data.</text>
</comment>
<evidence type="ECO:0000313" key="1">
    <source>
        <dbReference type="EMBL" id="PHV71422.1"/>
    </source>
</evidence>
<dbReference type="Proteomes" id="UP000224460">
    <property type="component" value="Unassembled WGS sequence"/>
</dbReference>
<keyword evidence="2" id="KW-1185">Reference proteome</keyword>
<dbReference type="EMBL" id="PEDL01000003">
    <property type="protein sequence ID" value="PHV71422.1"/>
    <property type="molecule type" value="Genomic_DNA"/>
</dbReference>
<reference evidence="1" key="1">
    <citation type="submission" date="2017-10" db="EMBL/GenBank/DDBJ databases">
        <title>Genome sequence of cellulolytic Lachnospiraceae bacterium XHS1971 isolated from hotspring sediment.</title>
        <authorList>
            <person name="Vasudevan G."/>
            <person name="Joshi A.J."/>
            <person name="Hivarkar S."/>
            <person name="Lanjekar V.B."/>
            <person name="Dhakephalkar P.K."/>
            <person name="Dagar S."/>
        </authorList>
    </citation>
    <scope>NUCLEOTIDE SEQUENCE</scope>
    <source>
        <strain evidence="1">XHS1971</strain>
    </source>
</reference>
<organism evidence="1 2">
    <name type="scientific">Sporanaerobium hydrogeniformans</name>
    <dbReference type="NCBI Taxonomy" id="3072179"/>
    <lineage>
        <taxon>Bacteria</taxon>
        <taxon>Bacillati</taxon>
        <taxon>Bacillota</taxon>
        <taxon>Clostridia</taxon>
        <taxon>Lachnospirales</taxon>
        <taxon>Lachnospiraceae</taxon>
        <taxon>Sporanaerobium</taxon>
    </lineage>
</organism>
<gene>
    <name evidence="1" type="ORF">CS063_05070</name>
</gene>
<sequence>MIFSKKMTSLSSAIFSELNYKKAELMAQGYEMIDFSIGTPDIPPSPQVMTLLQEECSKLSNYKYAINDTPELLEAVTSWYKHRYDVNISSQEVVSLLGSQSGFAELALCLIDPGDTVLVPVPSYPIFRIGPLLAGAQLHKMPLLKENNFLIDLDAIDEEVARKAKLMIVSYPNNPTTAIAPRDFYIKLVAFAKKYDIIVLHDNAYSELLFDGSVGESFLSIKGAKDIGIEFNSLSKTYSIPGCRIAFAIGNQEIIKGLRILKSHVDYGMFLPFQKVATALLTGSQDYVEVVRHTYYERGKVLVEGLREIGWDIPLPQGSMFVWAPIPKHYTSSLDFTYDLMNKAHVMVVPGISFGEEGEGFVRIALVETEDTIRRAIKAIKKSGLLEK</sequence>
<keyword evidence="1" id="KW-0808">Transferase</keyword>
<evidence type="ECO:0000313" key="2">
    <source>
        <dbReference type="Proteomes" id="UP000224460"/>
    </source>
</evidence>
<name>A0AC61DFR7_9FIRM</name>
<accession>A0AC61DFR7</accession>